<dbReference type="GO" id="GO:0008270">
    <property type="term" value="F:zinc ion binding"/>
    <property type="evidence" value="ECO:0007669"/>
    <property type="project" value="InterPro"/>
</dbReference>
<dbReference type="EMBL" id="ANJA01001405">
    <property type="protein sequence ID" value="ETO77292.1"/>
    <property type="molecule type" value="Genomic_DNA"/>
</dbReference>
<dbReference type="AlphaFoldDB" id="A0A081AEI1"/>
<dbReference type="GO" id="GO:0003676">
    <property type="term" value="F:nucleic acid binding"/>
    <property type="evidence" value="ECO:0007669"/>
    <property type="project" value="InterPro"/>
</dbReference>
<accession>A0A081AEI1</accession>
<name>A0A081AEI1_PHYNI</name>
<sequence>MLRTLSPTEQHGVALGFIVNEQRDAAAATASSGTTPRVQSLKLHVNNTAITARRIVDELSKVAFAMPCLGGRARSWAYGRRLTDHTCFSTYAVFQEELRQGFEPLRMSSGRERSFSTCSKATKVVTFMKGLKDGPVKAYLFREYPSTLEAAITLAMQEEFSLMQAKLHTNVPRMARPMIRAEGPEPMDLSNASAVGRQQLTGDSIRCYRCGNTGHFARAGRPTGSAVERVYYGHPAIKAAAPSERDSRYSGASNNFVRLESLPKLNFEEVKTPRSVLDVRLAPGAREDREARLLGMPWLARHDPVIN</sequence>
<comment type="caution">
    <text evidence="2">The sequence shown here is derived from an EMBL/GenBank/DDBJ whole genome shotgun (WGS) entry which is preliminary data.</text>
</comment>
<proteinExistence type="predicted"/>
<protein>
    <recommendedName>
        <fullName evidence="1">CCHC-type domain-containing protein</fullName>
    </recommendedName>
</protein>
<evidence type="ECO:0000313" key="3">
    <source>
        <dbReference type="Proteomes" id="UP000028582"/>
    </source>
</evidence>
<organism evidence="2 3">
    <name type="scientific">Phytophthora nicotianae P1976</name>
    <dbReference type="NCBI Taxonomy" id="1317066"/>
    <lineage>
        <taxon>Eukaryota</taxon>
        <taxon>Sar</taxon>
        <taxon>Stramenopiles</taxon>
        <taxon>Oomycota</taxon>
        <taxon>Peronosporomycetes</taxon>
        <taxon>Peronosporales</taxon>
        <taxon>Peronosporaceae</taxon>
        <taxon>Phytophthora</taxon>
    </lineage>
</organism>
<gene>
    <name evidence="2" type="ORF">F444_07481</name>
</gene>
<evidence type="ECO:0000313" key="2">
    <source>
        <dbReference type="EMBL" id="ETO77292.1"/>
    </source>
</evidence>
<dbReference type="InterPro" id="IPR001878">
    <property type="entry name" value="Znf_CCHC"/>
</dbReference>
<reference evidence="2 3" key="1">
    <citation type="submission" date="2013-11" db="EMBL/GenBank/DDBJ databases">
        <title>The Genome Sequence of Phytophthora parasitica P1976.</title>
        <authorList>
            <consortium name="The Broad Institute Genomics Platform"/>
            <person name="Russ C."/>
            <person name="Tyler B."/>
            <person name="Panabieres F."/>
            <person name="Shan W."/>
            <person name="Tripathy S."/>
            <person name="Grunwald N."/>
            <person name="Machado M."/>
            <person name="Johnson C.S."/>
            <person name="Walker B."/>
            <person name="Young S."/>
            <person name="Zeng Q."/>
            <person name="Gargeya S."/>
            <person name="Fitzgerald M."/>
            <person name="Haas B."/>
            <person name="Abouelleil A."/>
            <person name="Allen A.W."/>
            <person name="Alvarado L."/>
            <person name="Arachchi H.M."/>
            <person name="Berlin A.M."/>
            <person name="Chapman S.B."/>
            <person name="Gainer-Dewar J."/>
            <person name="Goldberg J."/>
            <person name="Griggs A."/>
            <person name="Gujja S."/>
            <person name="Hansen M."/>
            <person name="Howarth C."/>
            <person name="Imamovic A."/>
            <person name="Ireland A."/>
            <person name="Larimer J."/>
            <person name="McCowan C."/>
            <person name="Murphy C."/>
            <person name="Pearson M."/>
            <person name="Poon T.W."/>
            <person name="Priest M."/>
            <person name="Roberts A."/>
            <person name="Saif S."/>
            <person name="Shea T."/>
            <person name="Sisk P."/>
            <person name="Sykes S."/>
            <person name="Wortman J."/>
            <person name="Nusbaum C."/>
            <person name="Birren B."/>
        </authorList>
    </citation>
    <scope>NUCLEOTIDE SEQUENCE [LARGE SCALE GENOMIC DNA]</scope>
    <source>
        <strain evidence="2 3">P1976</strain>
    </source>
</reference>
<dbReference type="Pfam" id="PF00098">
    <property type="entry name" value="zf-CCHC"/>
    <property type="match status" value="1"/>
</dbReference>
<evidence type="ECO:0000259" key="1">
    <source>
        <dbReference type="Pfam" id="PF00098"/>
    </source>
</evidence>
<dbReference type="Proteomes" id="UP000028582">
    <property type="component" value="Unassembled WGS sequence"/>
</dbReference>
<feature type="domain" description="CCHC-type" evidence="1">
    <location>
        <begin position="206"/>
        <end position="218"/>
    </location>
</feature>